<organism evidence="2 3">
    <name type="scientific">Purpureocillium takamizusanense</name>
    <dbReference type="NCBI Taxonomy" id="2060973"/>
    <lineage>
        <taxon>Eukaryota</taxon>
        <taxon>Fungi</taxon>
        <taxon>Dikarya</taxon>
        <taxon>Ascomycota</taxon>
        <taxon>Pezizomycotina</taxon>
        <taxon>Sordariomycetes</taxon>
        <taxon>Hypocreomycetidae</taxon>
        <taxon>Hypocreales</taxon>
        <taxon>Ophiocordycipitaceae</taxon>
        <taxon>Purpureocillium</taxon>
    </lineage>
</organism>
<sequence>MSEKTGTSNRQVNRDPPADNGAQADKTTSKRGLTGCSLRFQDALSRGKLRRPCWASTNKGAGGRKQESMQGKSRARPLPMALRAHHGVGSRQPPWSSAQVAQRTRKQAARETDLGLSQAE</sequence>
<dbReference type="EMBL" id="CP086361">
    <property type="protein sequence ID" value="UNI22148.1"/>
    <property type="molecule type" value="Genomic_DNA"/>
</dbReference>
<gene>
    <name evidence="2" type="ORF">JDV02_008065</name>
</gene>
<evidence type="ECO:0000256" key="1">
    <source>
        <dbReference type="SAM" id="MobiDB-lite"/>
    </source>
</evidence>
<proteinExistence type="predicted"/>
<dbReference type="GeneID" id="72070013"/>
<feature type="compositionally biased region" description="Polar residues" evidence="1">
    <location>
        <begin position="93"/>
        <end position="102"/>
    </location>
</feature>
<reference evidence="2" key="1">
    <citation type="submission" date="2021-11" db="EMBL/GenBank/DDBJ databases">
        <title>Purpureocillium_takamizusanense_genome.</title>
        <authorList>
            <person name="Nguyen N.-H."/>
        </authorList>
    </citation>
    <scope>NUCLEOTIDE SEQUENCE</scope>
    <source>
        <strain evidence="2">PT3</strain>
    </source>
</reference>
<accession>A0A9Q8QLY5</accession>
<evidence type="ECO:0000313" key="2">
    <source>
        <dbReference type="EMBL" id="UNI22148.1"/>
    </source>
</evidence>
<dbReference type="RefSeq" id="XP_047845629.1">
    <property type="nucleotide sequence ID" value="XM_047989625.1"/>
</dbReference>
<feature type="region of interest" description="Disordered" evidence="1">
    <location>
        <begin position="1"/>
        <end position="120"/>
    </location>
</feature>
<dbReference type="AlphaFoldDB" id="A0A9Q8QLY5"/>
<dbReference type="Proteomes" id="UP000829364">
    <property type="component" value="Chromosome 8"/>
</dbReference>
<name>A0A9Q8QLY5_9HYPO</name>
<dbReference type="KEGG" id="ptkz:JDV02_008065"/>
<feature type="compositionally biased region" description="Polar residues" evidence="1">
    <location>
        <begin position="1"/>
        <end position="11"/>
    </location>
</feature>
<keyword evidence="3" id="KW-1185">Reference proteome</keyword>
<evidence type="ECO:0000313" key="3">
    <source>
        <dbReference type="Proteomes" id="UP000829364"/>
    </source>
</evidence>
<protein>
    <submittedName>
        <fullName evidence="2">Uncharacterized protein</fullName>
    </submittedName>
</protein>